<evidence type="ECO:0000259" key="14">
    <source>
        <dbReference type="Pfam" id="PF02776"/>
    </source>
</evidence>
<dbReference type="RefSeq" id="WP_059035225.1">
    <property type="nucleotide sequence ID" value="NZ_JAADZU010000109.1"/>
</dbReference>
<protein>
    <recommendedName>
        <fullName evidence="4">acetolactate synthase</fullName>
        <ecNumber evidence="4">2.2.1.6</ecNumber>
    </recommendedName>
</protein>
<feature type="region of interest" description="Disordered" evidence="11">
    <location>
        <begin position="1"/>
        <end position="23"/>
    </location>
</feature>
<comment type="pathway">
    <text evidence="1">Amino-acid biosynthesis; L-isoleucine biosynthesis; L-isoleucine from 2-oxobutanoate: step 1/4.</text>
</comment>
<accession>A0A7K3LVE5</accession>
<evidence type="ECO:0000256" key="11">
    <source>
        <dbReference type="SAM" id="MobiDB-lite"/>
    </source>
</evidence>
<dbReference type="InterPro" id="IPR029035">
    <property type="entry name" value="DHS-like_NAD/FAD-binding_dom"/>
</dbReference>
<dbReference type="Pfam" id="PF02775">
    <property type="entry name" value="TPP_enzyme_C"/>
    <property type="match status" value="1"/>
</dbReference>
<dbReference type="GO" id="GO:0050660">
    <property type="term" value="F:flavin adenine dinucleotide binding"/>
    <property type="evidence" value="ECO:0007669"/>
    <property type="project" value="TreeGrafter"/>
</dbReference>
<dbReference type="Pfam" id="PF00205">
    <property type="entry name" value="TPP_enzyme_M"/>
    <property type="match status" value="1"/>
</dbReference>
<feature type="compositionally biased region" description="Low complexity" evidence="11">
    <location>
        <begin position="1"/>
        <end position="21"/>
    </location>
</feature>
<dbReference type="PANTHER" id="PTHR18968:SF167">
    <property type="entry name" value="ACETOLACTATE SYNTHASE LARGE SUBUNIT ILVB2-RELATED"/>
    <property type="match status" value="1"/>
</dbReference>
<comment type="catalytic activity">
    <reaction evidence="9">
        <text>2 pyruvate + H(+) = (2S)-2-acetolactate + CO2</text>
        <dbReference type="Rhea" id="RHEA:25249"/>
        <dbReference type="ChEBI" id="CHEBI:15361"/>
        <dbReference type="ChEBI" id="CHEBI:15378"/>
        <dbReference type="ChEBI" id="CHEBI:16526"/>
        <dbReference type="ChEBI" id="CHEBI:58476"/>
        <dbReference type="EC" id="2.2.1.6"/>
    </reaction>
</comment>
<dbReference type="EMBL" id="JAADZU010000109">
    <property type="protein sequence ID" value="NDK92265.1"/>
    <property type="molecule type" value="Genomic_DNA"/>
</dbReference>
<evidence type="ECO:0000256" key="2">
    <source>
        <dbReference type="ARBA" id="ARBA00005025"/>
    </source>
</evidence>
<dbReference type="InterPro" id="IPR045229">
    <property type="entry name" value="TPP_enz"/>
</dbReference>
<keyword evidence="8" id="KW-0028">Amino-acid biosynthesis</keyword>
<keyword evidence="7 10" id="KW-0786">Thiamine pyrophosphate</keyword>
<dbReference type="Proteomes" id="UP000466307">
    <property type="component" value="Unassembled WGS sequence"/>
</dbReference>
<comment type="pathway">
    <text evidence="2">Amino-acid biosynthesis; L-valine biosynthesis; L-valine from pyruvate: step 1/4.</text>
</comment>
<dbReference type="UniPathway" id="UPA00047">
    <property type="reaction ID" value="UER00055"/>
</dbReference>
<feature type="domain" description="Thiamine pyrophosphate enzyme N-terminal TPP-binding" evidence="14">
    <location>
        <begin position="28"/>
        <end position="131"/>
    </location>
</feature>
<dbReference type="SUPFAM" id="SSF52467">
    <property type="entry name" value="DHS-like NAD/FAD-binding domain"/>
    <property type="match status" value="1"/>
</dbReference>
<keyword evidence="8" id="KW-0100">Branched-chain amino acid biosynthesis</keyword>
<evidence type="ECO:0000256" key="4">
    <source>
        <dbReference type="ARBA" id="ARBA00013145"/>
    </source>
</evidence>
<dbReference type="GO" id="GO:0009099">
    <property type="term" value="P:L-valine biosynthetic process"/>
    <property type="evidence" value="ECO:0007669"/>
    <property type="project" value="UniProtKB-UniPathway"/>
</dbReference>
<dbReference type="AlphaFoldDB" id="A0A7K3LVE5"/>
<evidence type="ECO:0000256" key="7">
    <source>
        <dbReference type="ARBA" id="ARBA00023052"/>
    </source>
</evidence>
<evidence type="ECO:0000256" key="1">
    <source>
        <dbReference type="ARBA" id="ARBA00004974"/>
    </source>
</evidence>
<evidence type="ECO:0000313" key="15">
    <source>
        <dbReference type="EMBL" id="NDK92265.1"/>
    </source>
</evidence>
<evidence type="ECO:0000259" key="12">
    <source>
        <dbReference type="Pfam" id="PF00205"/>
    </source>
</evidence>
<dbReference type="GO" id="GO:0009097">
    <property type="term" value="P:isoleucine biosynthetic process"/>
    <property type="evidence" value="ECO:0007669"/>
    <property type="project" value="UniProtKB-UniPathway"/>
</dbReference>
<evidence type="ECO:0000256" key="3">
    <source>
        <dbReference type="ARBA" id="ARBA00007812"/>
    </source>
</evidence>
<keyword evidence="5" id="KW-0285">Flavoprotein</keyword>
<evidence type="ECO:0000259" key="13">
    <source>
        <dbReference type="Pfam" id="PF02775"/>
    </source>
</evidence>
<gene>
    <name evidence="15" type="ORF">GYA93_22285</name>
</gene>
<dbReference type="InterPro" id="IPR011766">
    <property type="entry name" value="TPP_enzyme_TPP-bd"/>
</dbReference>
<dbReference type="PANTHER" id="PTHR18968">
    <property type="entry name" value="THIAMINE PYROPHOSPHATE ENZYMES"/>
    <property type="match status" value="1"/>
</dbReference>
<comment type="similarity">
    <text evidence="3 10">Belongs to the TPP enzyme family.</text>
</comment>
<sequence length="576" mass="58626">MTTPTASATSTSGAQPGSAGTPLTYGPTVGDVVGRVLADLGVGHAFGVVGSGNFTMTNALRAGGVGYTAARHEGGAATMADAYTRMSGKVGVVSLHQGCGLTNAMTGIGEAAKSRTPMVVLTADAPAADLRSNFRIDQDALVTGVGAVSERVYGASTVVADVIRAVRTAITQRRTVVVNVAIDVAAAPASVPGPVTADIVRPRVRPDQDSVARLLRLLAEARRPVFVAGRGGREAGPQIAALAEATGALVATSAVANGLFTGDPFALGISGGFSSATTAELVAGADLIVGWGCALNMWTMRHGKLIGADTVVAQVDVDVDAVGAHRAVELGVIGDCALTAADALAARQADRTPTTVGYRTPDVAARIAASSRWRDVPVDDISTADRIDPRALTIALDDLLPAERIVSIDSGNFMGYPSTHLGVPDENGFCFTQAFQSIGLGLGTAIGAATARPDRIPVLGTGDGGFLMAISELETAVRLRLPLVVVVYNDSAYGAEVHHFGDADMTTVTFPEVDIASIARGYGATGITVRSVSDLSAVSEWVAGTTTGADVGPLVIDAKIATDGGSWWLAEAFAGH</sequence>
<dbReference type="Pfam" id="PF02776">
    <property type="entry name" value="TPP_enzyme_N"/>
    <property type="match status" value="1"/>
</dbReference>
<dbReference type="Gene3D" id="3.40.50.1220">
    <property type="entry name" value="TPP-binding domain"/>
    <property type="match status" value="1"/>
</dbReference>
<evidence type="ECO:0000256" key="6">
    <source>
        <dbReference type="ARBA" id="ARBA00022827"/>
    </source>
</evidence>
<dbReference type="CDD" id="cd00568">
    <property type="entry name" value="TPP_enzymes"/>
    <property type="match status" value="1"/>
</dbReference>
<dbReference type="GO" id="GO:0003984">
    <property type="term" value="F:acetolactate synthase activity"/>
    <property type="evidence" value="ECO:0007669"/>
    <property type="project" value="UniProtKB-EC"/>
</dbReference>
<evidence type="ECO:0000313" key="16">
    <source>
        <dbReference type="Proteomes" id="UP000466307"/>
    </source>
</evidence>
<dbReference type="GO" id="GO:0005948">
    <property type="term" value="C:acetolactate synthase complex"/>
    <property type="evidence" value="ECO:0007669"/>
    <property type="project" value="TreeGrafter"/>
</dbReference>
<evidence type="ECO:0000256" key="8">
    <source>
        <dbReference type="ARBA" id="ARBA00023304"/>
    </source>
</evidence>
<evidence type="ECO:0000256" key="10">
    <source>
        <dbReference type="RuleBase" id="RU362132"/>
    </source>
</evidence>
<dbReference type="EC" id="2.2.1.6" evidence="4"/>
<keyword evidence="16" id="KW-1185">Reference proteome</keyword>
<feature type="domain" description="Thiamine pyrophosphate enzyme TPP-binding" evidence="13">
    <location>
        <begin position="409"/>
        <end position="557"/>
    </location>
</feature>
<feature type="domain" description="Thiamine pyrophosphate enzyme central" evidence="12">
    <location>
        <begin position="211"/>
        <end position="340"/>
    </location>
</feature>
<keyword evidence="6" id="KW-0274">FAD</keyword>
<dbReference type="CDD" id="cd07035">
    <property type="entry name" value="TPP_PYR_POX_like"/>
    <property type="match status" value="1"/>
</dbReference>
<dbReference type="SUPFAM" id="SSF52518">
    <property type="entry name" value="Thiamin diphosphate-binding fold (THDP-binding)"/>
    <property type="match status" value="2"/>
</dbReference>
<dbReference type="InterPro" id="IPR012000">
    <property type="entry name" value="Thiamin_PyroP_enz_cen_dom"/>
</dbReference>
<evidence type="ECO:0000256" key="5">
    <source>
        <dbReference type="ARBA" id="ARBA00022630"/>
    </source>
</evidence>
<organism evidence="15 16">
    <name type="scientific">Gordonia desulfuricans</name>
    <dbReference type="NCBI Taxonomy" id="89051"/>
    <lineage>
        <taxon>Bacteria</taxon>
        <taxon>Bacillati</taxon>
        <taxon>Actinomycetota</taxon>
        <taxon>Actinomycetes</taxon>
        <taxon>Mycobacteriales</taxon>
        <taxon>Gordoniaceae</taxon>
        <taxon>Gordonia</taxon>
    </lineage>
</organism>
<name>A0A7K3LVE5_9ACTN</name>
<dbReference type="InterPro" id="IPR029061">
    <property type="entry name" value="THDP-binding"/>
</dbReference>
<dbReference type="InterPro" id="IPR012001">
    <property type="entry name" value="Thiamin_PyroP_enz_TPP-bd_dom"/>
</dbReference>
<comment type="caution">
    <text evidence="15">The sequence shown here is derived from an EMBL/GenBank/DDBJ whole genome shotgun (WGS) entry which is preliminary data.</text>
</comment>
<dbReference type="GO" id="GO:0000287">
    <property type="term" value="F:magnesium ion binding"/>
    <property type="evidence" value="ECO:0007669"/>
    <property type="project" value="InterPro"/>
</dbReference>
<dbReference type="UniPathway" id="UPA00049">
    <property type="reaction ID" value="UER00059"/>
</dbReference>
<proteinExistence type="inferred from homology"/>
<reference evidence="15 16" key="1">
    <citation type="submission" date="2020-01" db="EMBL/GenBank/DDBJ databases">
        <title>Investigation of new actinobacteria for the biodesulphurisation of diesel fuel.</title>
        <authorList>
            <person name="Athi Narayanan S.M."/>
        </authorList>
    </citation>
    <scope>NUCLEOTIDE SEQUENCE [LARGE SCALE GENOMIC DNA]</scope>
    <source>
        <strain evidence="15 16">213E</strain>
    </source>
</reference>
<evidence type="ECO:0000256" key="9">
    <source>
        <dbReference type="ARBA" id="ARBA00048670"/>
    </source>
</evidence>
<dbReference type="GO" id="GO:0030976">
    <property type="term" value="F:thiamine pyrophosphate binding"/>
    <property type="evidence" value="ECO:0007669"/>
    <property type="project" value="InterPro"/>
</dbReference>
<dbReference type="Gene3D" id="3.40.50.970">
    <property type="match status" value="2"/>
</dbReference>